<evidence type="ECO:0000256" key="2">
    <source>
        <dbReference type="ARBA" id="ARBA00004479"/>
    </source>
</evidence>
<evidence type="ECO:0000256" key="13">
    <source>
        <dbReference type="RuleBase" id="RU369069"/>
    </source>
</evidence>
<proteinExistence type="inferred from homology"/>
<keyword evidence="16" id="KW-1185">Reference proteome</keyword>
<dbReference type="InterPro" id="IPR040230">
    <property type="entry name" value="TIKI1/2-like"/>
</dbReference>
<dbReference type="Proteomes" id="UP000010552">
    <property type="component" value="Unassembled WGS sequence"/>
</dbReference>
<comment type="similarity">
    <text evidence="3 13">Belongs to the TIKI family.</text>
</comment>
<keyword evidence="10 13" id="KW-0482">Metalloprotease</keyword>
<sequence length="101" mass="11866">MSPWRWLLLPTLCLPLTGAVPPRSAPACVDCELKPQQNELNSFLWTIKRDPLSYFFGTIHVPYTWVWDFIPNDSKEAFQHNSIVYFELDLTDPYTNYLHPH</sequence>
<evidence type="ECO:0000256" key="4">
    <source>
        <dbReference type="ARBA" id="ARBA00022670"/>
    </source>
</evidence>
<keyword evidence="13" id="KW-1003">Cell membrane</keyword>
<evidence type="ECO:0000313" key="16">
    <source>
        <dbReference type="Proteomes" id="UP000010552"/>
    </source>
</evidence>
<keyword evidence="7 13" id="KW-0732">Signal</keyword>
<feature type="chain" id="PRO_5003968842" description="Metalloprotease TIKI" evidence="14">
    <location>
        <begin position="20"/>
        <end position="101"/>
    </location>
</feature>
<keyword evidence="6 13" id="KW-0479">Metal-binding</keyword>
<dbReference type="GO" id="GO:0004222">
    <property type="term" value="F:metalloendopeptidase activity"/>
    <property type="evidence" value="ECO:0007669"/>
    <property type="project" value="UniProtKB-UniRule"/>
</dbReference>
<evidence type="ECO:0000256" key="7">
    <source>
        <dbReference type="ARBA" id="ARBA00022729"/>
    </source>
</evidence>
<accession>L5K823</accession>
<protein>
    <recommendedName>
        <fullName evidence="13">Metalloprotease TIKI</fullName>
        <ecNumber evidence="13">3.4.-.-</ecNumber>
    </recommendedName>
    <alternativeName>
        <fullName evidence="13">TRAB domain-containing protein 2</fullName>
    </alternativeName>
</protein>
<comment type="function">
    <text evidence="13">Metalloprotease that acts as a negative regulator of the Wnt signaling pathway by mediating the cleavage of the N-terminal residues of a subset of Wnt proteins. Following cleavage, Wnt proteins become oxidized and form large disulfide-bond oligomers, leading to their inactivation.</text>
</comment>
<keyword evidence="4 13" id="KW-0645">Protease</keyword>
<dbReference type="InterPro" id="IPR002816">
    <property type="entry name" value="TraB/PrgY/GumN_fam"/>
</dbReference>
<evidence type="ECO:0000256" key="12">
    <source>
        <dbReference type="ARBA" id="ARBA00023180"/>
    </source>
</evidence>
<dbReference type="PANTHER" id="PTHR31120">
    <property type="entry name" value="METALLOPROTEASE TIKI"/>
    <property type="match status" value="1"/>
</dbReference>
<comment type="cofactor">
    <cofactor evidence="13">
        <name>Mn(2+)</name>
        <dbReference type="ChEBI" id="CHEBI:29035"/>
    </cofactor>
    <cofactor evidence="13">
        <name>Co(2+)</name>
        <dbReference type="ChEBI" id="CHEBI:48828"/>
    </cofactor>
    <text evidence="13">Divalent metal cations. Mn(2+) or Co(2+).</text>
</comment>
<comment type="subcellular location">
    <subcellularLocation>
        <location evidence="13">Cell membrane</location>
        <topology evidence="13">Single-pass type I membrane protein</topology>
    </subcellularLocation>
    <subcellularLocation>
        <location evidence="2">Membrane</location>
        <topology evidence="2">Single-pass type I membrane protein</topology>
    </subcellularLocation>
</comment>
<dbReference type="GO" id="GO:0046872">
    <property type="term" value="F:metal ion binding"/>
    <property type="evidence" value="ECO:0007669"/>
    <property type="project" value="UniProtKB-UniRule"/>
</dbReference>
<evidence type="ECO:0000256" key="6">
    <source>
        <dbReference type="ARBA" id="ARBA00022723"/>
    </source>
</evidence>
<feature type="signal peptide" evidence="14">
    <location>
        <begin position="1"/>
        <end position="19"/>
    </location>
</feature>
<evidence type="ECO:0000256" key="11">
    <source>
        <dbReference type="ARBA" id="ARBA00023136"/>
    </source>
</evidence>
<dbReference type="GO" id="GO:0006508">
    <property type="term" value="P:proteolysis"/>
    <property type="evidence" value="ECO:0007669"/>
    <property type="project" value="UniProtKB-KW"/>
</dbReference>
<evidence type="ECO:0000256" key="10">
    <source>
        <dbReference type="ARBA" id="ARBA00023049"/>
    </source>
</evidence>
<dbReference type="InParanoid" id="L5K823"/>
<dbReference type="Pfam" id="PF01963">
    <property type="entry name" value="TraB_PrgY_gumN"/>
    <property type="match status" value="1"/>
</dbReference>
<evidence type="ECO:0000256" key="8">
    <source>
        <dbReference type="ARBA" id="ARBA00022801"/>
    </source>
</evidence>
<dbReference type="EC" id="3.4.-.-" evidence="13"/>
<gene>
    <name evidence="15" type="ORF">PAL_GLEAN10005164</name>
</gene>
<keyword evidence="12" id="KW-0325">Glycoprotein</keyword>
<comment type="cofactor">
    <cofactor evidence="1">
        <name>Co(2+)</name>
        <dbReference type="ChEBI" id="CHEBI:48828"/>
    </cofactor>
</comment>
<dbReference type="GO" id="GO:0005886">
    <property type="term" value="C:plasma membrane"/>
    <property type="evidence" value="ECO:0007669"/>
    <property type="project" value="UniProtKB-SubCell"/>
</dbReference>
<keyword evidence="8 13" id="KW-0378">Hydrolase</keyword>
<evidence type="ECO:0000256" key="14">
    <source>
        <dbReference type="SAM" id="SignalP"/>
    </source>
</evidence>
<keyword evidence="9" id="KW-1133">Transmembrane helix</keyword>
<name>L5K823_PTEAL</name>
<evidence type="ECO:0000256" key="5">
    <source>
        <dbReference type="ARBA" id="ARBA00022692"/>
    </source>
</evidence>
<dbReference type="GO" id="GO:0016055">
    <property type="term" value="P:Wnt signaling pathway"/>
    <property type="evidence" value="ECO:0007669"/>
    <property type="project" value="UniProtKB-KW"/>
</dbReference>
<dbReference type="MEROPS" id="G04.001"/>
<dbReference type="GO" id="GO:0030178">
    <property type="term" value="P:negative regulation of Wnt signaling pathway"/>
    <property type="evidence" value="ECO:0007669"/>
    <property type="project" value="UniProtKB-UniRule"/>
</dbReference>
<dbReference type="EMBL" id="KB030948">
    <property type="protein sequence ID" value="ELK07670.1"/>
    <property type="molecule type" value="Genomic_DNA"/>
</dbReference>
<evidence type="ECO:0000256" key="3">
    <source>
        <dbReference type="ARBA" id="ARBA00008261"/>
    </source>
</evidence>
<keyword evidence="5" id="KW-0812">Transmembrane</keyword>
<keyword evidence="13" id="KW-0879">Wnt signaling pathway</keyword>
<evidence type="ECO:0000313" key="15">
    <source>
        <dbReference type="EMBL" id="ELK07670.1"/>
    </source>
</evidence>
<dbReference type="AlphaFoldDB" id="L5K823"/>
<evidence type="ECO:0000256" key="9">
    <source>
        <dbReference type="ARBA" id="ARBA00022989"/>
    </source>
</evidence>
<dbReference type="PANTHER" id="PTHR31120:SF7">
    <property type="entry name" value="METALLOPROTEASE TIKI1"/>
    <property type="match status" value="1"/>
</dbReference>
<evidence type="ECO:0000256" key="1">
    <source>
        <dbReference type="ARBA" id="ARBA00001941"/>
    </source>
</evidence>
<keyword evidence="11" id="KW-0472">Membrane</keyword>
<reference evidence="16" key="1">
    <citation type="journal article" date="2013" name="Science">
        <title>Comparative analysis of bat genomes provides insight into the evolution of flight and immunity.</title>
        <authorList>
            <person name="Zhang G."/>
            <person name="Cowled C."/>
            <person name="Shi Z."/>
            <person name="Huang Z."/>
            <person name="Bishop-Lilly K.A."/>
            <person name="Fang X."/>
            <person name="Wynne J.W."/>
            <person name="Xiong Z."/>
            <person name="Baker M.L."/>
            <person name="Zhao W."/>
            <person name="Tachedjian M."/>
            <person name="Zhu Y."/>
            <person name="Zhou P."/>
            <person name="Jiang X."/>
            <person name="Ng J."/>
            <person name="Yang L."/>
            <person name="Wu L."/>
            <person name="Xiao J."/>
            <person name="Feng Y."/>
            <person name="Chen Y."/>
            <person name="Sun X."/>
            <person name="Zhang Y."/>
            <person name="Marsh G.A."/>
            <person name="Crameri G."/>
            <person name="Broder C.C."/>
            <person name="Frey K.G."/>
            <person name="Wang L.F."/>
            <person name="Wang J."/>
        </authorList>
    </citation>
    <scope>NUCLEOTIDE SEQUENCE [LARGE SCALE GENOMIC DNA]</scope>
</reference>
<organism evidence="15 16">
    <name type="scientific">Pteropus alecto</name>
    <name type="common">Black flying fox</name>
    <dbReference type="NCBI Taxonomy" id="9402"/>
    <lineage>
        <taxon>Eukaryota</taxon>
        <taxon>Metazoa</taxon>
        <taxon>Chordata</taxon>
        <taxon>Craniata</taxon>
        <taxon>Vertebrata</taxon>
        <taxon>Euteleostomi</taxon>
        <taxon>Mammalia</taxon>
        <taxon>Eutheria</taxon>
        <taxon>Laurasiatheria</taxon>
        <taxon>Chiroptera</taxon>
        <taxon>Yinpterochiroptera</taxon>
        <taxon>Pteropodoidea</taxon>
        <taxon>Pteropodidae</taxon>
        <taxon>Pteropodinae</taxon>
        <taxon>Pteropus</taxon>
    </lineage>
</organism>